<feature type="signal peptide" evidence="5">
    <location>
        <begin position="1"/>
        <end position="24"/>
    </location>
</feature>
<dbReference type="InterPro" id="IPR036188">
    <property type="entry name" value="FAD/NAD-bd_sf"/>
</dbReference>
<keyword evidence="3 4" id="KW-0274">FAD</keyword>
<reference evidence="7 8" key="1">
    <citation type="submission" date="2015-09" db="EMBL/GenBank/DDBJ databases">
        <title>Draft genome of the scarab beetle Oryctes borbonicus.</title>
        <authorList>
            <person name="Meyer J.M."/>
            <person name="Markov G.V."/>
            <person name="Baskaran P."/>
            <person name="Herrmann M."/>
            <person name="Sommer R.J."/>
            <person name="Roedelsperger C."/>
        </authorList>
    </citation>
    <scope>NUCLEOTIDE SEQUENCE [LARGE SCALE GENOMIC DNA]</scope>
    <source>
        <strain evidence="7">OB123</strain>
        <tissue evidence="7">Whole animal</tissue>
    </source>
</reference>
<sequence length="622" mass="70352">MAYFLKNIFLIILIITVNCQKALSDDVLEYVERLRTKLRTLQETGKIKTDYEPYIEKEFNDGETYDFIIVGAGSAGSALVHRLSEVSNWKILLLEAGGEPDIISDIPMWSVFVHTTDKSWKYYTEKEENIHLGFENQRMYWPRGKLLGGTSQLNYMLYSRGASEDYDNWAKLGNPGWSYEDVLPLFKKLETCKIDKIDAEVRGTNGPISVEEPHKSKAADIFIQAAQNAGHKYVDYNGRDNIGASHVQATLSKGFRCSGERCYIRPVKNRENLTIRLHSHVTKVLIEDNKAYGIEFEKNGQIYQAYANNEIILSGGTINSAHILLLSGIGPREELSKFGIEVIQELPVAQKMYDHPGFLGLGFVLNETISDDEDILSDESLFELYNEGSGILTSLCKVEGLVFTKTPLARNNVADIEIIFFALHFCDDYDTGLARSINLSRKVHDYICREYQDAPKILTIVILMHPESYGYLKLVSSSYKVPLNIHPRFLTDPEGNDMSTMIAGIKEALRIMRSPPFDKYGIKLIDRPPIGCKDLVIETDEYWECVVRHFTSTIFHHSTTCKMGPADDPESVVDNRLRVYGIKGLRVADVSIMPTQITGHTNVPAFMIGEKAAEMIKEEYLS</sequence>
<feature type="binding site" evidence="3">
    <location>
        <position position="150"/>
    </location>
    <ligand>
        <name>FAD</name>
        <dbReference type="ChEBI" id="CHEBI:57692"/>
    </ligand>
</feature>
<feature type="binding site" evidence="3">
    <location>
        <position position="281"/>
    </location>
    <ligand>
        <name>FAD</name>
        <dbReference type="ChEBI" id="CHEBI:57692"/>
    </ligand>
</feature>
<dbReference type="SUPFAM" id="SSF51905">
    <property type="entry name" value="FAD/NAD(P)-binding domain"/>
    <property type="match status" value="1"/>
</dbReference>
<feature type="active site" description="Proton donor" evidence="2">
    <location>
        <position position="556"/>
    </location>
</feature>
<dbReference type="PANTHER" id="PTHR11552:SF208">
    <property type="entry name" value="RE36204P-RELATED"/>
    <property type="match status" value="1"/>
</dbReference>
<feature type="domain" description="Glucose-methanol-choline oxidoreductase N-terminal" evidence="6">
    <location>
        <begin position="144"/>
        <end position="167"/>
    </location>
</feature>
<dbReference type="InterPro" id="IPR007867">
    <property type="entry name" value="GMC_OxRtase_C"/>
</dbReference>
<evidence type="ECO:0000256" key="2">
    <source>
        <dbReference type="PIRSR" id="PIRSR000137-1"/>
    </source>
</evidence>
<evidence type="ECO:0000256" key="3">
    <source>
        <dbReference type="PIRSR" id="PIRSR000137-2"/>
    </source>
</evidence>
<dbReference type="Pfam" id="PF00732">
    <property type="entry name" value="GMC_oxred_N"/>
    <property type="match status" value="1"/>
</dbReference>
<keyword evidence="8" id="KW-1185">Reference proteome</keyword>
<evidence type="ECO:0000259" key="6">
    <source>
        <dbReference type="PROSITE" id="PS00623"/>
    </source>
</evidence>
<organism evidence="7 8">
    <name type="scientific">Oryctes borbonicus</name>
    <dbReference type="NCBI Taxonomy" id="1629725"/>
    <lineage>
        <taxon>Eukaryota</taxon>
        <taxon>Metazoa</taxon>
        <taxon>Ecdysozoa</taxon>
        <taxon>Arthropoda</taxon>
        <taxon>Hexapoda</taxon>
        <taxon>Insecta</taxon>
        <taxon>Pterygota</taxon>
        <taxon>Neoptera</taxon>
        <taxon>Endopterygota</taxon>
        <taxon>Coleoptera</taxon>
        <taxon>Polyphaga</taxon>
        <taxon>Scarabaeiformia</taxon>
        <taxon>Scarabaeidae</taxon>
        <taxon>Dynastinae</taxon>
        <taxon>Oryctes</taxon>
    </lineage>
</organism>
<keyword evidence="5" id="KW-0732">Signal</keyword>
<name>A0A0T6BA19_9SCAR</name>
<dbReference type="GO" id="GO:0016614">
    <property type="term" value="F:oxidoreductase activity, acting on CH-OH group of donors"/>
    <property type="evidence" value="ECO:0007669"/>
    <property type="project" value="InterPro"/>
</dbReference>
<feature type="chain" id="PRO_5006668494" evidence="5">
    <location>
        <begin position="25"/>
        <end position="622"/>
    </location>
</feature>
<dbReference type="GO" id="GO:0050660">
    <property type="term" value="F:flavin adenine dinucleotide binding"/>
    <property type="evidence" value="ECO:0007669"/>
    <property type="project" value="InterPro"/>
</dbReference>
<dbReference type="PROSITE" id="PS00623">
    <property type="entry name" value="GMC_OXRED_1"/>
    <property type="match status" value="1"/>
</dbReference>
<dbReference type="Proteomes" id="UP000051574">
    <property type="component" value="Unassembled WGS sequence"/>
</dbReference>
<dbReference type="EMBL" id="LJIG01002762">
    <property type="protein sequence ID" value="KRT84178.1"/>
    <property type="molecule type" value="Genomic_DNA"/>
</dbReference>
<dbReference type="Pfam" id="PF05199">
    <property type="entry name" value="GMC_oxred_C"/>
    <property type="match status" value="1"/>
</dbReference>
<evidence type="ECO:0000256" key="1">
    <source>
        <dbReference type="ARBA" id="ARBA00010790"/>
    </source>
</evidence>
<dbReference type="OrthoDB" id="269227at2759"/>
<evidence type="ECO:0000256" key="5">
    <source>
        <dbReference type="SAM" id="SignalP"/>
    </source>
</evidence>
<dbReference type="InterPro" id="IPR012132">
    <property type="entry name" value="GMC_OxRdtase"/>
</dbReference>
<dbReference type="PANTHER" id="PTHR11552">
    <property type="entry name" value="GLUCOSE-METHANOL-CHOLINE GMC OXIDOREDUCTASE"/>
    <property type="match status" value="1"/>
</dbReference>
<gene>
    <name evidence="7" type="ORF">AMK59_698</name>
</gene>
<dbReference type="Gene3D" id="3.30.560.10">
    <property type="entry name" value="Glucose Oxidase, domain 3"/>
    <property type="match status" value="1"/>
</dbReference>
<protein>
    <submittedName>
        <fullName evidence="7">FAD dependent oxidoreductase</fullName>
    </submittedName>
</protein>
<dbReference type="PIRSF" id="PIRSF000137">
    <property type="entry name" value="Alcohol_oxidase"/>
    <property type="match status" value="1"/>
</dbReference>
<feature type="active site" description="Proton acceptor" evidence="2">
    <location>
        <position position="600"/>
    </location>
</feature>
<accession>A0A0T6BA19</accession>
<evidence type="ECO:0000313" key="8">
    <source>
        <dbReference type="Proteomes" id="UP000051574"/>
    </source>
</evidence>
<comment type="caution">
    <text evidence="7">The sequence shown here is derived from an EMBL/GenBank/DDBJ whole genome shotgun (WGS) entry which is preliminary data.</text>
</comment>
<dbReference type="Gene3D" id="3.50.50.60">
    <property type="entry name" value="FAD/NAD(P)-binding domain"/>
    <property type="match status" value="1"/>
</dbReference>
<comment type="similarity">
    <text evidence="1 4">Belongs to the GMC oxidoreductase family.</text>
</comment>
<evidence type="ECO:0000313" key="7">
    <source>
        <dbReference type="EMBL" id="KRT84178.1"/>
    </source>
</evidence>
<evidence type="ECO:0000256" key="4">
    <source>
        <dbReference type="RuleBase" id="RU003968"/>
    </source>
</evidence>
<dbReference type="AlphaFoldDB" id="A0A0T6BA19"/>
<dbReference type="SUPFAM" id="SSF54373">
    <property type="entry name" value="FAD-linked reductases, C-terminal domain"/>
    <property type="match status" value="1"/>
</dbReference>
<keyword evidence="4" id="KW-0285">Flavoprotein</keyword>
<dbReference type="InterPro" id="IPR000172">
    <property type="entry name" value="GMC_OxRdtase_N"/>
</dbReference>
<proteinExistence type="inferred from homology"/>
<comment type="cofactor">
    <cofactor evidence="3">
        <name>FAD</name>
        <dbReference type="ChEBI" id="CHEBI:57692"/>
    </cofactor>
</comment>